<gene>
    <name evidence="1" type="ORF">ACFOEK_03045</name>
</gene>
<dbReference type="EMBL" id="JBHRSZ010000002">
    <property type="protein sequence ID" value="MFC3149993.1"/>
    <property type="molecule type" value="Genomic_DNA"/>
</dbReference>
<dbReference type="SUPFAM" id="SSF53756">
    <property type="entry name" value="UDP-Glycosyltransferase/glycogen phosphorylase"/>
    <property type="match status" value="1"/>
</dbReference>
<reference evidence="2" key="1">
    <citation type="journal article" date="2019" name="Int. J. Syst. Evol. Microbiol.">
        <title>The Global Catalogue of Microorganisms (GCM) 10K type strain sequencing project: providing services to taxonomists for standard genome sequencing and annotation.</title>
        <authorList>
            <consortium name="The Broad Institute Genomics Platform"/>
            <consortium name="The Broad Institute Genome Sequencing Center for Infectious Disease"/>
            <person name="Wu L."/>
            <person name="Ma J."/>
        </authorList>
    </citation>
    <scope>NUCLEOTIDE SEQUENCE [LARGE SCALE GENOMIC DNA]</scope>
    <source>
        <strain evidence="2">KCTC 52438</strain>
    </source>
</reference>
<dbReference type="RefSeq" id="WP_386715974.1">
    <property type="nucleotide sequence ID" value="NZ_JBHRSZ010000002.1"/>
</dbReference>
<name>A0ABV7HBR4_9GAMM</name>
<protein>
    <submittedName>
        <fullName evidence="1">Tetratricopeptide repeat protein</fullName>
    </submittedName>
</protein>
<proteinExistence type="predicted"/>
<dbReference type="InterPro" id="IPR019734">
    <property type="entry name" value="TPR_rpt"/>
</dbReference>
<dbReference type="SUPFAM" id="SSF48452">
    <property type="entry name" value="TPR-like"/>
    <property type="match status" value="1"/>
</dbReference>
<keyword evidence="2" id="KW-1185">Reference proteome</keyword>
<evidence type="ECO:0000313" key="1">
    <source>
        <dbReference type="EMBL" id="MFC3149993.1"/>
    </source>
</evidence>
<evidence type="ECO:0000313" key="2">
    <source>
        <dbReference type="Proteomes" id="UP001595476"/>
    </source>
</evidence>
<accession>A0ABV7HBR4</accession>
<dbReference type="SMART" id="SM00028">
    <property type="entry name" value="TPR"/>
    <property type="match status" value="4"/>
</dbReference>
<dbReference type="Proteomes" id="UP001595476">
    <property type="component" value="Unassembled WGS sequence"/>
</dbReference>
<dbReference type="Pfam" id="PF13432">
    <property type="entry name" value="TPR_16"/>
    <property type="match status" value="1"/>
</dbReference>
<dbReference type="InterPro" id="IPR011990">
    <property type="entry name" value="TPR-like_helical_dom_sf"/>
</dbReference>
<sequence length="539" mass="61591">MLDKQVQGASNVISMYEQHRRSGDLEKARALLIDTWKSGLNDPELLYKLGESFFLDKQPENAIKFLKLAEKYQPRDPRYCHLIGQCYVELNALDDAKMSFMKPSEQDRLYLSDIELAQLHAISSYEEFGVFDYERAFQKQPTLDVLEGYVIHLITTLKARSVVDLEFLEKVSSLLNIWHENAAKPEFVLKWFALFYQRVGNYALAQDYYQSYLRYFPDDISVLYNLSQVELSLGSYHECYEFYKNREKIQGSIGSNKAVLISRGMRELRYDELDQVRGKKLIIVPDQGMGDQIWSLSFISDFTDKFGCSIEIWMAPKISEAVKQFYIDSRIIIKSFDEITDSDGNDALAFVSLGDVFFLLSELAFNVKAQGAYMKVGVSKFNESLGSGIKKVGLSWKSIGSPLGKTKDIPLEFLVELKAYAEYSFIACQYGDVKIEINSLRRQGLALIEETNIDLLESLVETYRIVAGCSKVITCSNTTAHIAGSLGIETLLLTNSPTIWYWNKPGPSQWYQSVTVVQKELHESWDVLWSKVCNFLSES</sequence>
<dbReference type="Gene3D" id="1.25.40.10">
    <property type="entry name" value="Tetratricopeptide repeat domain"/>
    <property type="match status" value="1"/>
</dbReference>
<comment type="caution">
    <text evidence="1">The sequence shown here is derived from an EMBL/GenBank/DDBJ whole genome shotgun (WGS) entry which is preliminary data.</text>
</comment>
<organism evidence="1 2">
    <name type="scientific">Litoribrevibacter euphylliae</name>
    <dbReference type="NCBI Taxonomy" id="1834034"/>
    <lineage>
        <taxon>Bacteria</taxon>
        <taxon>Pseudomonadati</taxon>
        <taxon>Pseudomonadota</taxon>
        <taxon>Gammaproteobacteria</taxon>
        <taxon>Oceanospirillales</taxon>
        <taxon>Oceanospirillaceae</taxon>
        <taxon>Litoribrevibacter</taxon>
    </lineage>
</organism>